<organism evidence="1 2">
    <name type="scientific">Gossypium aridum</name>
    <name type="common">American cotton</name>
    <name type="synonym">Erioxylum aridum</name>
    <dbReference type="NCBI Taxonomy" id="34290"/>
    <lineage>
        <taxon>Eukaryota</taxon>
        <taxon>Viridiplantae</taxon>
        <taxon>Streptophyta</taxon>
        <taxon>Embryophyta</taxon>
        <taxon>Tracheophyta</taxon>
        <taxon>Spermatophyta</taxon>
        <taxon>Magnoliopsida</taxon>
        <taxon>eudicotyledons</taxon>
        <taxon>Gunneridae</taxon>
        <taxon>Pentapetalae</taxon>
        <taxon>rosids</taxon>
        <taxon>malvids</taxon>
        <taxon>Malvales</taxon>
        <taxon>Malvaceae</taxon>
        <taxon>Malvoideae</taxon>
        <taxon>Gossypium</taxon>
    </lineage>
</organism>
<proteinExistence type="predicted"/>
<comment type="caution">
    <text evidence="1">The sequence shown here is derived from an EMBL/GenBank/DDBJ whole genome shotgun (WGS) entry which is preliminary data.</text>
</comment>
<accession>A0A7J8Y5H8</accession>
<dbReference type="Proteomes" id="UP000593577">
    <property type="component" value="Unassembled WGS sequence"/>
</dbReference>
<keyword evidence="2" id="KW-1185">Reference proteome</keyword>
<evidence type="ECO:0000313" key="2">
    <source>
        <dbReference type="Proteomes" id="UP000593577"/>
    </source>
</evidence>
<name>A0A7J8Y5H8_GOSAI</name>
<feature type="non-terminal residue" evidence="1">
    <location>
        <position position="40"/>
    </location>
</feature>
<protein>
    <submittedName>
        <fullName evidence="1">Uncharacterized protein</fullName>
    </submittedName>
</protein>
<dbReference type="EMBL" id="JABFAA010000010">
    <property type="protein sequence ID" value="MBA0694540.1"/>
    <property type="molecule type" value="Genomic_DNA"/>
</dbReference>
<dbReference type="AlphaFoldDB" id="A0A7J8Y5H8"/>
<reference evidence="1 2" key="1">
    <citation type="journal article" date="2019" name="Genome Biol. Evol.">
        <title>Insights into the evolution of the New World diploid cottons (Gossypium, subgenus Houzingenia) based on genome sequencing.</title>
        <authorList>
            <person name="Grover C.E."/>
            <person name="Arick M.A. 2nd"/>
            <person name="Thrash A."/>
            <person name="Conover J.L."/>
            <person name="Sanders W.S."/>
            <person name="Peterson D.G."/>
            <person name="Frelichowski J.E."/>
            <person name="Scheffler J.A."/>
            <person name="Scheffler B.E."/>
            <person name="Wendel J.F."/>
        </authorList>
    </citation>
    <scope>NUCLEOTIDE SEQUENCE [LARGE SCALE GENOMIC DNA]</scope>
    <source>
        <strain evidence="1">185</strain>
        <tissue evidence="1">Leaf</tissue>
    </source>
</reference>
<sequence length="40" mass="4466">MDNKMAHALAVEGLKRAEVTHLQNGFPQLATIEAEEDCQR</sequence>
<gene>
    <name evidence="1" type="ORF">Goari_004823</name>
</gene>
<evidence type="ECO:0000313" key="1">
    <source>
        <dbReference type="EMBL" id="MBA0694540.1"/>
    </source>
</evidence>